<dbReference type="AlphaFoldDB" id="A0A517XTM4"/>
<evidence type="ECO:0000259" key="4">
    <source>
        <dbReference type="SMART" id="SM00563"/>
    </source>
</evidence>
<dbReference type="CDD" id="cd07989">
    <property type="entry name" value="LPLAT_AGPAT-like"/>
    <property type="match status" value="1"/>
</dbReference>
<dbReference type="PANTHER" id="PTHR10434:SF11">
    <property type="entry name" value="1-ACYL-SN-GLYCEROL-3-PHOSPHATE ACYLTRANSFERASE"/>
    <property type="match status" value="1"/>
</dbReference>
<name>A0A517XTM4_9BACT</name>
<protein>
    <submittedName>
        <fullName evidence="5">2-acyl-glycerophospho-ethanolamine acyltransferase</fullName>
    </submittedName>
</protein>
<dbReference type="SUPFAM" id="SSF69593">
    <property type="entry name" value="Glycerol-3-phosphate (1)-acyltransferase"/>
    <property type="match status" value="1"/>
</dbReference>
<dbReference type="OrthoDB" id="9803035at2"/>
<dbReference type="RefSeq" id="WP_145239103.1">
    <property type="nucleotide sequence ID" value="NZ_CP036273.1"/>
</dbReference>
<dbReference type="PANTHER" id="PTHR10434">
    <property type="entry name" value="1-ACYL-SN-GLYCEROL-3-PHOSPHATE ACYLTRANSFERASE"/>
    <property type="match status" value="1"/>
</dbReference>
<gene>
    <name evidence="5" type="ORF">ETAA1_28090</name>
</gene>
<dbReference type="Proteomes" id="UP000319576">
    <property type="component" value="Chromosome"/>
</dbReference>
<dbReference type="InterPro" id="IPR002123">
    <property type="entry name" value="Plipid/glycerol_acylTrfase"/>
</dbReference>
<feature type="domain" description="Phospholipid/glycerol acyltransferase" evidence="4">
    <location>
        <begin position="84"/>
        <end position="203"/>
    </location>
</feature>
<evidence type="ECO:0000313" key="6">
    <source>
        <dbReference type="Proteomes" id="UP000319576"/>
    </source>
</evidence>
<proteinExistence type="predicted"/>
<evidence type="ECO:0000313" key="5">
    <source>
        <dbReference type="EMBL" id="QDU20847.1"/>
    </source>
</evidence>
<dbReference type="GO" id="GO:0006654">
    <property type="term" value="P:phosphatidic acid biosynthetic process"/>
    <property type="evidence" value="ECO:0007669"/>
    <property type="project" value="TreeGrafter"/>
</dbReference>
<sequence length="260" mass="28720">MTLVRYSAFRNPHSATPAMDDFKLRPAEDLGLKVWERLSSVRRESGPFLTAVHTGWALLARTYFSLWHRLRVVGKEHLPTQFPFVLCSNHSSHLDALALVAPLRMGLRAKTFALAAGDTFFESAWTTAFAAGFINALPIWRKKRTPQALKELREKLVNTPCGYVVFPEGGRTRDGNLTPFKGGVGMVVAGTSVPVVPCHISGTFDAMPAGVRFPRPRRITIRVGPAATFDDVKNDKHGWNRVMTVVEERVKALAADAAGR</sequence>
<dbReference type="SMART" id="SM00563">
    <property type="entry name" value="PlsC"/>
    <property type="match status" value="1"/>
</dbReference>
<organism evidence="5 6">
    <name type="scientific">Urbifossiella limnaea</name>
    <dbReference type="NCBI Taxonomy" id="2528023"/>
    <lineage>
        <taxon>Bacteria</taxon>
        <taxon>Pseudomonadati</taxon>
        <taxon>Planctomycetota</taxon>
        <taxon>Planctomycetia</taxon>
        <taxon>Gemmatales</taxon>
        <taxon>Gemmataceae</taxon>
        <taxon>Urbifossiella</taxon>
    </lineage>
</organism>
<keyword evidence="2 5" id="KW-0808">Transferase</keyword>
<keyword evidence="6" id="KW-1185">Reference proteome</keyword>
<dbReference type="EMBL" id="CP036273">
    <property type="protein sequence ID" value="QDU20847.1"/>
    <property type="molecule type" value="Genomic_DNA"/>
</dbReference>
<accession>A0A517XTM4</accession>
<dbReference type="KEGG" id="uli:ETAA1_28090"/>
<evidence type="ECO:0000256" key="1">
    <source>
        <dbReference type="ARBA" id="ARBA00005189"/>
    </source>
</evidence>
<reference evidence="5 6" key="1">
    <citation type="submission" date="2019-02" db="EMBL/GenBank/DDBJ databases">
        <title>Deep-cultivation of Planctomycetes and their phenomic and genomic characterization uncovers novel biology.</title>
        <authorList>
            <person name="Wiegand S."/>
            <person name="Jogler M."/>
            <person name="Boedeker C."/>
            <person name="Pinto D."/>
            <person name="Vollmers J."/>
            <person name="Rivas-Marin E."/>
            <person name="Kohn T."/>
            <person name="Peeters S.H."/>
            <person name="Heuer A."/>
            <person name="Rast P."/>
            <person name="Oberbeckmann S."/>
            <person name="Bunk B."/>
            <person name="Jeske O."/>
            <person name="Meyerdierks A."/>
            <person name="Storesund J.E."/>
            <person name="Kallscheuer N."/>
            <person name="Luecker S."/>
            <person name="Lage O.M."/>
            <person name="Pohl T."/>
            <person name="Merkel B.J."/>
            <person name="Hornburger P."/>
            <person name="Mueller R.-W."/>
            <person name="Bruemmer F."/>
            <person name="Labrenz M."/>
            <person name="Spormann A.M."/>
            <person name="Op den Camp H."/>
            <person name="Overmann J."/>
            <person name="Amann R."/>
            <person name="Jetten M.S.M."/>
            <person name="Mascher T."/>
            <person name="Medema M.H."/>
            <person name="Devos D.P."/>
            <person name="Kaster A.-K."/>
            <person name="Ovreas L."/>
            <person name="Rohde M."/>
            <person name="Galperin M.Y."/>
            <person name="Jogler C."/>
        </authorList>
    </citation>
    <scope>NUCLEOTIDE SEQUENCE [LARGE SCALE GENOMIC DNA]</scope>
    <source>
        <strain evidence="5 6">ETA_A1</strain>
    </source>
</reference>
<evidence type="ECO:0000256" key="2">
    <source>
        <dbReference type="ARBA" id="ARBA00022679"/>
    </source>
</evidence>
<evidence type="ECO:0000256" key="3">
    <source>
        <dbReference type="ARBA" id="ARBA00023315"/>
    </source>
</evidence>
<keyword evidence="3 5" id="KW-0012">Acyltransferase</keyword>
<dbReference type="Pfam" id="PF01553">
    <property type="entry name" value="Acyltransferase"/>
    <property type="match status" value="1"/>
</dbReference>
<comment type="pathway">
    <text evidence="1">Lipid metabolism.</text>
</comment>
<dbReference type="GO" id="GO:0003841">
    <property type="term" value="F:1-acylglycerol-3-phosphate O-acyltransferase activity"/>
    <property type="evidence" value="ECO:0007669"/>
    <property type="project" value="TreeGrafter"/>
</dbReference>